<evidence type="ECO:0000256" key="2">
    <source>
        <dbReference type="ARBA" id="ARBA00022801"/>
    </source>
</evidence>
<reference evidence="4 5" key="1">
    <citation type="submission" date="2023-02" db="EMBL/GenBank/DDBJ databases">
        <title>Entomopathogenic bacteria.</title>
        <authorList>
            <person name="Machado R.A."/>
        </authorList>
    </citation>
    <scope>NUCLEOTIDE SEQUENCE [LARGE SCALE GENOMIC DNA]</scope>
    <source>
        <strain evidence="4 5">XENO-2</strain>
    </source>
</reference>
<dbReference type="Proteomes" id="UP001220225">
    <property type="component" value="Unassembled WGS sequence"/>
</dbReference>
<dbReference type="PRINTS" id="PR00116">
    <property type="entry name" value="ARGINASE"/>
</dbReference>
<dbReference type="InterPro" id="IPR006035">
    <property type="entry name" value="Ureohydrolase"/>
</dbReference>
<dbReference type="Gene3D" id="3.40.800.10">
    <property type="entry name" value="Ureohydrolase domain"/>
    <property type="match status" value="1"/>
</dbReference>
<keyword evidence="1" id="KW-0479">Metal-binding</keyword>
<proteinExistence type="inferred from homology"/>
<dbReference type="PANTHER" id="PTHR11358:SF26">
    <property type="entry name" value="GUANIDINO ACID HYDROLASE, MITOCHONDRIAL"/>
    <property type="match status" value="1"/>
</dbReference>
<accession>A0ABT5LRP1</accession>
<keyword evidence="5" id="KW-1185">Reference proteome</keyword>
<protein>
    <submittedName>
        <fullName evidence="4">Arginase family protein</fullName>
    </submittedName>
</protein>
<name>A0ABT5LRP1_9GAMM</name>
<organism evidence="4 5">
    <name type="scientific">Xenorhabdus anantnagensis</name>
    <dbReference type="NCBI Taxonomy" id="3025875"/>
    <lineage>
        <taxon>Bacteria</taxon>
        <taxon>Pseudomonadati</taxon>
        <taxon>Pseudomonadota</taxon>
        <taxon>Gammaproteobacteria</taxon>
        <taxon>Enterobacterales</taxon>
        <taxon>Morganellaceae</taxon>
        <taxon>Xenorhabdus</taxon>
    </lineage>
</organism>
<evidence type="ECO:0000256" key="1">
    <source>
        <dbReference type="ARBA" id="ARBA00022723"/>
    </source>
</evidence>
<dbReference type="PANTHER" id="PTHR11358">
    <property type="entry name" value="ARGINASE/AGMATINASE"/>
    <property type="match status" value="1"/>
</dbReference>
<dbReference type="EMBL" id="JAQRFN010000010">
    <property type="protein sequence ID" value="MDC9597091.1"/>
    <property type="molecule type" value="Genomic_DNA"/>
</dbReference>
<keyword evidence="2" id="KW-0378">Hydrolase</keyword>
<evidence type="ECO:0000313" key="5">
    <source>
        <dbReference type="Proteomes" id="UP001220225"/>
    </source>
</evidence>
<dbReference type="RefSeq" id="WP_273575679.1">
    <property type="nucleotide sequence ID" value="NZ_JAQRFN010000010.1"/>
</dbReference>
<sequence>MRLEPTVNYNANPVYTSQSFSLLRFDMFSLKLDKRVEWVTSKWLKCYDNPPVSLPAPLQQLANLSREWYSVEELQREGISMNNIESLLRARLLCFGLNDTIFPVAGRSFYEEQFPDHAAAYPVKEWFCGPLPINTIWVGLPFCHLTNIRHSTALGLASIIDQLNGKDLPFLGVFPFMNPTELCIQHLCQVSLLASHAGKRLGVLGGDHRVAWAILKALRASMASDTKIRYIHIDAHHDLYGSSYKLPSEAIAHSNFLLSLLAEGTINEAFLIGCRDNPSPIERAINQGFPLTYASEYHPILLKTKSLKAKLLKAKSEKIHTHLSVDIDILDPSIVPNVCSPINGGWSLEKLINMIRKILQEEVIDSVSLVEAGTTEESPFIAEQILSVMSE</sequence>
<dbReference type="PROSITE" id="PS51409">
    <property type="entry name" value="ARGINASE_2"/>
    <property type="match status" value="1"/>
</dbReference>
<evidence type="ECO:0000256" key="3">
    <source>
        <dbReference type="PROSITE-ProRule" id="PRU00742"/>
    </source>
</evidence>
<evidence type="ECO:0000313" key="4">
    <source>
        <dbReference type="EMBL" id="MDC9597091.1"/>
    </source>
</evidence>
<dbReference type="Pfam" id="PF00491">
    <property type="entry name" value="Arginase"/>
    <property type="match status" value="1"/>
</dbReference>
<dbReference type="SUPFAM" id="SSF52768">
    <property type="entry name" value="Arginase/deacetylase"/>
    <property type="match status" value="1"/>
</dbReference>
<comment type="caution">
    <text evidence="4">The sequence shown here is derived from an EMBL/GenBank/DDBJ whole genome shotgun (WGS) entry which is preliminary data.</text>
</comment>
<dbReference type="InterPro" id="IPR023696">
    <property type="entry name" value="Ureohydrolase_dom_sf"/>
</dbReference>
<comment type="similarity">
    <text evidence="3">Belongs to the arginase family.</text>
</comment>
<gene>
    <name evidence="4" type="ORF">PSI14_09525</name>
</gene>